<evidence type="ECO:0000313" key="1">
    <source>
        <dbReference type="EMBL" id="CAJ1974776.1"/>
    </source>
</evidence>
<evidence type="ECO:0000313" key="2">
    <source>
        <dbReference type="Proteomes" id="UP001189624"/>
    </source>
</evidence>
<proteinExistence type="predicted"/>
<accession>A0AA86TE36</accession>
<gene>
    <name evidence="1" type="ORF">AYBTSS11_LOCUS26859</name>
</gene>
<organism evidence="1 2">
    <name type="scientific">Sphenostylis stenocarpa</name>
    <dbReference type="NCBI Taxonomy" id="92480"/>
    <lineage>
        <taxon>Eukaryota</taxon>
        <taxon>Viridiplantae</taxon>
        <taxon>Streptophyta</taxon>
        <taxon>Embryophyta</taxon>
        <taxon>Tracheophyta</taxon>
        <taxon>Spermatophyta</taxon>
        <taxon>Magnoliopsida</taxon>
        <taxon>eudicotyledons</taxon>
        <taxon>Gunneridae</taxon>
        <taxon>Pentapetalae</taxon>
        <taxon>rosids</taxon>
        <taxon>fabids</taxon>
        <taxon>Fabales</taxon>
        <taxon>Fabaceae</taxon>
        <taxon>Papilionoideae</taxon>
        <taxon>50 kb inversion clade</taxon>
        <taxon>NPAAA clade</taxon>
        <taxon>indigoferoid/millettioid clade</taxon>
        <taxon>Phaseoleae</taxon>
        <taxon>Sphenostylis</taxon>
    </lineage>
</organism>
<keyword evidence="2" id="KW-1185">Reference proteome</keyword>
<protein>
    <submittedName>
        <fullName evidence="1">Uncharacterized protein</fullName>
    </submittedName>
</protein>
<dbReference type="Proteomes" id="UP001189624">
    <property type="component" value="Chromosome 9"/>
</dbReference>
<sequence>MSETTTLLETNKGKASQIQQLCFLHIVHTHASVIQCWRRLRHRRLSLLGKDFKGLTNLATVSLSLCTLLLP</sequence>
<name>A0AA86TE36_9FABA</name>
<dbReference type="Gramene" id="rna-AYBTSS11_LOCUS26859">
    <property type="protein sequence ID" value="CAJ1974776.1"/>
    <property type="gene ID" value="gene-AYBTSS11_LOCUS26859"/>
</dbReference>
<dbReference type="EMBL" id="OY731406">
    <property type="protein sequence ID" value="CAJ1974776.1"/>
    <property type="molecule type" value="Genomic_DNA"/>
</dbReference>
<dbReference type="AlphaFoldDB" id="A0AA86TE36"/>
<reference evidence="1" key="1">
    <citation type="submission" date="2023-10" db="EMBL/GenBank/DDBJ databases">
        <authorList>
            <person name="Domelevo Entfellner J.-B."/>
        </authorList>
    </citation>
    <scope>NUCLEOTIDE SEQUENCE</scope>
</reference>